<evidence type="ECO:0000256" key="6">
    <source>
        <dbReference type="ARBA" id="ARBA00022989"/>
    </source>
</evidence>
<comment type="subcellular location">
    <subcellularLocation>
        <location evidence="10">Endoplasmic reticulum membrane</location>
        <topology evidence="10">Single-pass membrane protein</topology>
    </subcellularLocation>
</comment>
<evidence type="ECO:0000256" key="4">
    <source>
        <dbReference type="ARBA" id="ARBA00022692"/>
    </source>
</evidence>
<gene>
    <name evidence="14" type="primary">LOC101859036</name>
</gene>
<evidence type="ECO:0000256" key="9">
    <source>
        <dbReference type="ARBA" id="ARBA00045104"/>
    </source>
</evidence>
<evidence type="ECO:0000259" key="11">
    <source>
        <dbReference type="Pfam" id="PF00534"/>
    </source>
</evidence>
<keyword evidence="7" id="KW-0472">Membrane</keyword>
<evidence type="ECO:0000256" key="1">
    <source>
        <dbReference type="ARBA" id="ARBA00004922"/>
    </source>
</evidence>
<comment type="pathway">
    <text evidence="1 10">Protein modification; protein glycosylation.</text>
</comment>
<evidence type="ECO:0000256" key="8">
    <source>
        <dbReference type="ARBA" id="ARBA00045103"/>
    </source>
</evidence>
<evidence type="ECO:0000259" key="12">
    <source>
        <dbReference type="Pfam" id="PF13439"/>
    </source>
</evidence>
<dbReference type="EC" id="2.4.1.132" evidence="10"/>
<feature type="domain" description="Glycosyl transferase family 1" evidence="11">
    <location>
        <begin position="210"/>
        <end position="375"/>
    </location>
</feature>
<evidence type="ECO:0000256" key="7">
    <source>
        <dbReference type="ARBA" id="ARBA00023136"/>
    </source>
</evidence>
<dbReference type="Pfam" id="PF00534">
    <property type="entry name" value="Glycos_transf_1"/>
    <property type="match status" value="1"/>
</dbReference>
<keyword evidence="4" id="KW-0812">Transmembrane</keyword>
<evidence type="ECO:0000256" key="3">
    <source>
        <dbReference type="ARBA" id="ARBA00022679"/>
    </source>
</evidence>
<sequence>MGRIVFLHPDLGIGGAERAVIDAALALKSRGHQVEFVTAHHDPSHCFPETKDNTFTVTTAGDWLPRSVLGKCYALCAYIRMIYAAVYLVFFSGIKYDAIFCDQISACLPFLKLASAKVLFYCHFPDMLLTQRQSMLKSLYRGPIDYVEEKTTGMADCILVNSKFTAKVFHDTFSSLRHIQPQVLYPIPDFSAFDKAVDPPSDDLIPSGVKTVFLSINRYDRKKNLPLAIKAFGKLLKEHPDANTHLIMAGGYDDRVTENVELHKELVLMAKELGLESSVTFLRSFSDSQKRTLLKYSSCLLYTPENEHFGIVPIEAMYMKCPVIAMNSGGPLETVAHESTGFLCPNDSDLVADAMYKFIDTPDLSKSFGEAGKKRIETMFSFIQFTDKLDSVINELLTGKSS</sequence>
<dbReference type="EC" id="2.4.1.257" evidence="10"/>
<dbReference type="SUPFAM" id="SSF53756">
    <property type="entry name" value="UDP-Glycosyltransferase/glycogen phosphorylase"/>
    <property type="match status" value="1"/>
</dbReference>
<dbReference type="Pfam" id="PF13439">
    <property type="entry name" value="Glyco_transf_4"/>
    <property type="match status" value="1"/>
</dbReference>
<name>A0ABM0JZF6_APLCA</name>
<comment type="catalytic activity">
    <reaction evidence="9 10">
        <text>an alpha-D-Man-(1-&gt;3)-beta-D-Man-(1-&gt;4)-beta-D-GlcNAc-(1-&gt;4)-alpha-D-GlcNAc-diphospho-di-trans,poly-cis-dolichol + GDP-alpha-D-mannose = an alpha-D-Man-(1-&gt;3)-[alpha-D-Man-(1-&gt;6)]-beta-D-Man-(1-&gt;4)-beta-D-GlcNAc-(1-&gt;4)-alpha-D-GlcNAc-diphospho-di-trans,poly-cis-dolichol + GDP + H(+)</text>
        <dbReference type="Rhea" id="RHEA:29519"/>
        <dbReference type="Rhea" id="RHEA-COMP:19513"/>
        <dbReference type="Rhea" id="RHEA-COMP:19515"/>
        <dbReference type="ChEBI" id="CHEBI:15378"/>
        <dbReference type="ChEBI" id="CHEBI:57527"/>
        <dbReference type="ChEBI" id="CHEBI:58189"/>
        <dbReference type="ChEBI" id="CHEBI:132510"/>
        <dbReference type="ChEBI" id="CHEBI:132511"/>
        <dbReference type="EC" id="2.4.1.257"/>
    </reaction>
    <physiologicalReaction direction="left-to-right" evidence="9 10">
        <dbReference type="Rhea" id="RHEA:29520"/>
    </physiologicalReaction>
</comment>
<evidence type="ECO:0000256" key="2">
    <source>
        <dbReference type="ARBA" id="ARBA00022676"/>
    </source>
</evidence>
<proteinExistence type="inferred from homology"/>
<dbReference type="Gene3D" id="3.40.50.2000">
    <property type="entry name" value="Glycogen Phosphorylase B"/>
    <property type="match status" value="2"/>
</dbReference>
<comment type="similarity">
    <text evidence="10">Belongs to the glycosyltransferase group 1 family.</text>
</comment>
<keyword evidence="3 10" id="KW-0808">Transferase</keyword>
<dbReference type="PANTHER" id="PTHR45918">
    <property type="entry name" value="ALPHA-1,3/1,6-MANNOSYLTRANSFERASE ALG2"/>
    <property type="match status" value="1"/>
</dbReference>
<feature type="domain" description="Glycosyltransferase subfamily 4-like N-terminal" evidence="12">
    <location>
        <begin position="13"/>
        <end position="173"/>
    </location>
</feature>
<keyword evidence="13" id="KW-1185">Reference proteome</keyword>
<keyword evidence="5" id="KW-0256">Endoplasmic reticulum</keyword>
<evidence type="ECO:0000313" key="13">
    <source>
        <dbReference type="Proteomes" id="UP000694888"/>
    </source>
</evidence>
<comment type="catalytic activity">
    <reaction evidence="8 10">
        <text>a beta-D-Man-(1-&gt;4)-beta-D-GlcNAc-(1-&gt;4)-alpha-D-GlcNAc-diphospho-di-trans,poly-cis-dolichol + GDP-alpha-D-mannose = an alpha-D-Man-(1-&gt;3)-beta-D-Man-(1-&gt;4)-beta-D-GlcNAc-(1-&gt;4)-alpha-D-GlcNAc-diphospho-di-trans,poly-cis-dolichol + GDP + H(+)</text>
        <dbReference type="Rhea" id="RHEA:29515"/>
        <dbReference type="Rhea" id="RHEA-COMP:19511"/>
        <dbReference type="Rhea" id="RHEA-COMP:19513"/>
        <dbReference type="ChEBI" id="CHEBI:15378"/>
        <dbReference type="ChEBI" id="CHEBI:57527"/>
        <dbReference type="ChEBI" id="CHEBI:58189"/>
        <dbReference type="ChEBI" id="CHEBI:58472"/>
        <dbReference type="ChEBI" id="CHEBI:132510"/>
        <dbReference type="EC" id="2.4.1.132"/>
    </reaction>
    <physiologicalReaction direction="left-to-right" evidence="8 10">
        <dbReference type="Rhea" id="RHEA:29516"/>
    </physiologicalReaction>
</comment>
<keyword evidence="6" id="KW-1133">Transmembrane helix</keyword>
<dbReference type="PANTHER" id="PTHR45918:SF1">
    <property type="entry name" value="ALPHA-1,3_1,6-MANNOSYLTRANSFERASE ALG2"/>
    <property type="match status" value="1"/>
</dbReference>
<dbReference type="Proteomes" id="UP000694888">
    <property type="component" value="Unplaced"/>
</dbReference>
<keyword evidence="2 10" id="KW-0328">Glycosyltransferase</keyword>
<protein>
    <recommendedName>
        <fullName evidence="10">Alpha-1,3/1,6-mannosyltransferase ALG2</fullName>
        <ecNumber evidence="10">2.4.1.132</ecNumber>
        <ecNumber evidence="10">2.4.1.257</ecNumber>
    </recommendedName>
    <alternativeName>
        <fullName evidence="10">GDP-Man:Man(1)GlcNAc(2)-PP-Dol alpha-1,3-mannosyltransferase</fullName>
    </alternativeName>
</protein>
<evidence type="ECO:0000313" key="14">
    <source>
        <dbReference type="RefSeq" id="XP_005105163.1"/>
    </source>
</evidence>
<dbReference type="GeneID" id="101859036"/>
<organism evidence="13 14">
    <name type="scientific">Aplysia californica</name>
    <name type="common">California sea hare</name>
    <dbReference type="NCBI Taxonomy" id="6500"/>
    <lineage>
        <taxon>Eukaryota</taxon>
        <taxon>Metazoa</taxon>
        <taxon>Spiralia</taxon>
        <taxon>Lophotrochozoa</taxon>
        <taxon>Mollusca</taxon>
        <taxon>Gastropoda</taxon>
        <taxon>Heterobranchia</taxon>
        <taxon>Euthyneura</taxon>
        <taxon>Tectipleura</taxon>
        <taxon>Aplysiida</taxon>
        <taxon>Aplysioidea</taxon>
        <taxon>Aplysiidae</taxon>
        <taxon>Aplysia</taxon>
    </lineage>
</organism>
<dbReference type="RefSeq" id="XP_005105163.1">
    <property type="nucleotide sequence ID" value="XM_005105106.3"/>
</dbReference>
<dbReference type="InterPro" id="IPR001296">
    <property type="entry name" value="Glyco_trans_1"/>
</dbReference>
<reference evidence="14" key="1">
    <citation type="submission" date="2025-08" db="UniProtKB">
        <authorList>
            <consortium name="RefSeq"/>
        </authorList>
    </citation>
    <scope>IDENTIFICATION</scope>
</reference>
<dbReference type="InterPro" id="IPR028098">
    <property type="entry name" value="Glyco_trans_4-like_N"/>
</dbReference>
<evidence type="ECO:0000256" key="10">
    <source>
        <dbReference type="RuleBase" id="RU367136"/>
    </source>
</evidence>
<dbReference type="InterPro" id="IPR027054">
    <property type="entry name" value="ALG2"/>
</dbReference>
<accession>A0ABM0JZF6</accession>
<evidence type="ECO:0000256" key="5">
    <source>
        <dbReference type="ARBA" id="ARBA00022824"/>
    </source>
</evidence>
<comment type="function">
    <text evidence="10">Mannosylates Man(2)GlcNAc(2)-dolichol diphosphate and Man(1)GlcNAc(2)-dolichol diphosphate to form Man(3)GlcNAc(2)-dolichol diphosphate.</text>
</comment>
<dbReference type="CDD" id="cd03805">
    <property type="entry name" value="GT4_ALG2-like"/>
    <property type="match status" value="1"/>
</dbReference>